<protein>
    <recommendedName>
        <fullName evidence="7 12">Beta-galactosidase</fullName>
        <ecNumber evidence="6 12">3.2.1.23</ecNumber>
    </recommendedName>
    <alternativeName>
        <fullName evidence="11 12">Lactase</fullName>
    </alternativeName>
</protein>
<dbReference type="PROSITE" id="PS00608">
    <property type="entry name" value="GLYCOSYL_HYDROL_F2_2"/>
    <property type="match status" value="1"/>
</dbReference>
<dbReference type="InterPro" id="IPR006101">
    <property type="entry name" value="Glyco_hydro_2"/>
</dbReference>
<dbReference type="EC" id="3.2.1.23" evidence="6 12"/>
<proteinExistence type="inferred from homology"/>
<evidence type="ECO:0000256" key="1">
    <source>
        <dbReference type="ARBA" id="ARBA00001412"/>
    </source>
</evidence>
<evidence type="ECO:0000256" key="8">
    <source>
        <dbReference type="ARBA" id="ARBA00022801"/>
    </source>
</evidence>
<comment type="catalytic activity">
    <reaction evidence="1 12">
        <text>Hydrolysis of terminal non-reducing beta-D-galactose residues in beta-D-galactosides.</text>
        <dbReference type="EC" id="3.2.1.23"/>
    </reaction>
</comment>
<dbReference type="Pfam" id="PF02929">
    <property type="entry name" value="Bgal_small_N"/>
    <property type="match status" value="1"/>
</dbReference>
<evidence type="ECO:0000256" key="13">
    <source>
        <dbReference type="SAM" id="SignalP"/>
    </source>
</evidence>
<dbReference type="InterPro" id="IPR050347">
    <property type="entry name" value="Bact_Beta-galactosidase"/>
</dbReference>
<dbReference type="InterPro" id="IPR013783">
    <property type="entry name" value="Ig-like_fold"/>
</dbReference>
<evidence type="ECO:0000256" key="4">
    <source>
        <dbReference type="ARBA" id="ARBA00007401"/>
    </source>
</evidence>
<dbReference type="RefSeq" id="WP_089333415.1">
    <property type="nucleotide sequence ID" value="NZ_FZNS01000007.1"/>
</dbReference>
<dbReference type="Gene3D" id="3.20.20.80">
    <property type="entry name" value="Glycosidases"/>
    <property type="match status" value="1"/>
</dbReference>
<dbReference type="Pfam" id="PF16353">
    <property type="entry name" value="LacZ_4"/>
    <property type="match status" value="1"/>
</dbReference>
<dbReference type="PRINTS" id="PR00132">
    <property type="entry name" value="GLHYDRLASE2"/>
</dbReference>
<name>A0A238ZAA3_9BACT</name>
<keyword evidence="13" id="KW-0732">Signal</keyword>
<dbReference type="SUPFAM" id="SSF74650">
    <property type="entry name" value="Galactose mutarotase-like"/>
    <property type="match status" value="1"/>
</dbReference>
<sequence>MATLRFLTAAVLLATSVARAQTAVNEWENPRIIDEHKEKGHASFMVYDQAADVTSNDYRRSSYHQSLNGAWKFNFVARPAERPTTFFQPGFDDAKWKTIPVPSNWEIQGYGTPIYTNITYPFPKNQPFIDARDNPVGTYRRAFTVPAGWAGREVLLSFGSISGYAVVYVNGQRVGMSKVAKSPAEFDITPYLQAGENQLAVQVMRWHDGSYLEDQDFWRLSGIDRDVYLYSLPKQTIWDFFTHATLDPSYKNGQFSADVTLRNFAPAAGTPARLTVEVLDAAGKSVLRQQQRVAGVAANGTQTIKLAGNIKQVRPWTAETPTLYQCRLTLEDAQGKVLAATGSKIGFRTVEIKNAQLLVNGVPVEVHGVNRHELEPTTGRVVTEAGMRKDLELMKRFNINAVRTSHYPNDERWYALCDELGFYLVDEANIETHGYGAELQGWFDKTVHPAYRPEWAAAHLDRIERLVERDKNHPSVIIWSLGNECGNGPVFHDAYKWVKQRDPSRPVQFEQAGEQENTDIVCPMYPSMESMRRYAAATDKTRPFIMCEYSHAMGNSSGNFQEYWDLIRSKPHMQGGFIWDWVDQGLQTKTTDGRPFFAYGGDLGGYYLQNDENFCANGLIAADRTPHPGLYEVKKVYQDIRFSAQNAARGRLTVHNGFSFKNLDGYDFRWELLRNGTAVKTGTFRVGTLAARQQKEVQLLLPAYTPQAGAEYVLNVMAFTKSAAPLVPAGHEVAREQFVLTPAATYFTAAPAAASSGSLTVKQEGDKLTFTAGEVRGEFNTKQGRMTDYRLRNQRVVDGFPEPYFWRAPTDNDFGSGMPQSLGAWRTAHAARQVQKVTVGQQSAAGLPIRVEYLLTDIDAPYTVDYLVGADGAVQVTAALDISGKALPELPRFGMRLELPRRFNRIQYYGRGPFENYSDRSTAALLGTYQDSVNGQFTRNYIRPQENGYRTDVRWVTLTNAEGLGLRVEGQQQPVCFSALPFRTEDLDPGLSKKQQHPTDVKMRNAVTMQVDLKQRGVGGDNSWGALPHDQYRLLDKKYSYSYTLRLIDAKQPQP</sequence>
<evidence type="ECO:0000256" key="10">
    <source>
        <dbReference type="ARBA" id="ARBA00023295"/>
    </source>
</evidence>
<comment type="cofactor">
    <cofactor evidence="3">
        <name>Na(+)</name>
        <dbReference type="ChEBI" id="CHEBI:29101"/>
    </cofactor>
</comment>
<dbReference type="GO" id="GO:0005990">
    <property type="term" value="P:lactose catabolic process"/>
    <property type="evidence" value="ECO:0007669"/>
    <property type="project" value="TreeGrafter"/>
</dbReference>
<dbReference type="Gene3D" id="2.60.40.10">
    <property type="entry name" value="Immunoglobulins"/>
    <property type="match status" value="2"/>
</dbReference>
<evidence type="ECO:0000256" key="6">
    <source>
        <dbReference type="ARBA" id="ARBA00012756"/>
    </source>
</evidence>
<dbReference type="SUPFAM" id="SSF51445">
    <property type="entry name" value="(Trans)glycosidases"/>
    <property type="match status" value="1"/>
</dbReference>
<dbReference type="InterPro" id="IPR023230">
    <property type="entry name" value="Glyco_hydro_2_CS"/>
</dbReference>
<feature type="chain" id="PRO_5012172828" description="Beta-galactosidase" evidence="13">
    <location>
        <begin position="21"/>
        <end position="1055"/>
    </location>
</feature>
<keyword evidence="16" id="KW-1185">Reference proteome</keyword>
<dbReference type="Pfam" id="PF02836">
    <property type="entry name" value="Glyco_hydro_2_C"/>
    <property type="match status" value="1"/>
</dbReference>
<evidence type="ECO:0000256" key="7">
    <source>
        <dbReference type="ARBA" id="ARBA00013303"/>
    </source>
</evidence>
<dbReference type="InterPro" id="IPR006102">
    <property type="entry name" value="Ig-like_GH2"/>
</dbReference>
<dbReference type="Pfam" id="PF00703">
    <property type="entry name" value="Glyco_hydro_2"/>
    <property type="match status" value="1"/>
</dbReference>
<comment type="cofactor">
    <cofactor evidence="2">
        <name>Ca(2+)</name>
        <dbReference type="ChEBI" id="CHEBI:29108"/>
    </cofactor>
</comment>
<feature type="signal peptide" evidence="13">
    <location>
        <begin position="1"/>
        <end position="20"/>
    </location>
</feature>
<dbReference type="SUPFAM" id="SSF49303">
    <property type="entry name" value="beta-Galactosidase/glucuronidase domain"/>
    <property type="match status" value="2"/>
</dbReference>
<dbReference type="Gene3D" id="2.70.98.10">
    <property type="match status" value="1"/>
</dbReference>
<dbReference type="InterPro" id="IPR006104">
    <property type="entry name" value="Glyco_hydro_2_N"/>
</dbReference>
<dbReference type="Gene3D" id="2.60.120.260">
    <property type="entry name" value="Galactose-binding domain-like"/>
    <property type="match status" value="1"/>
</dbReference>
<keyword evidence="9" id="KW-0106">Calcium</keyword>
<evidence type="ECO:0000256" key="12">
    <source>
        <dbReference type="RuleBase" id="RU361154"/>
    </source>
</evidence>
<dbReference type="InterPro" id="IPR004199">
    <property type="entry name" value="B-gal_small/dom_5"/>
</dbReference>
<dbReference type="InterPro" id="IPR011013">
    <property type="entry name" value="Gal_mutarotase_sf_dom"/>
</dbReference>
<dbReference type="PANTHER" id="PTHR46323">
    <property type="entry name" value="BETA-GALACTOSIDASE"/>
    <property type="match status" value="1"/>
</dbReference>
<evidence type="ECO:0000313" key="16">
    <source>
        <dbReference type="Proteomes" id="UP000198310"/>
    </source>
</evidence>
<dbReference type="GO" id="GO:0030246">
    <property type="term" value="F:carbohydrate binding"/>
    <property type="evidence" value="ECO:0007669"/>
    <property type="project" value="InterPro"/>
</dbReference>
<evidence type="ECO:0000313" key="15">
    <source>
        <dbReference type="EMBL" id="SNR80002.1"/>
    </source>
</evidence>
<gene>
    <name evidence="15" type="ORF">SAMN06269173_10743</name>
</gene>
<evidence type="ECO:0000256" key="2">
    <source>
        <dbReference type="ARBA" id="ARBA00001913"/>
    </source>
</evidence>
<accession>A0A238ZAA3</accession>
<dbReference type="InterPro" id="IPR017853">
    <property type="entry name" value="GH"/>
</dbReference>
<comment type="similarity">
    <text evidence="4 12">Belongs to the glycosyl hydrolase 2 family.</text>
</comment>
<dbReference type="InterPro" id="IPR036156">
    <property type="entry name" value="Beta-gal/glucu_dom_sf"/>
</dbReference>
<dbReference type="AlphaFoldDB" id="A0A238ZAA3"/>
<dbReference type="GO" id="GO:0009341">
    <property type="term" value="C:beta-galactosidase complex"/>
    <property type="evidence" value="ECO:0007669"/>
    <property type="project" value="InterPro"/>
</dbReference>
<dbReference type="PANTHER" id="PTHR46323:SF2">
    <property type="entry name" value="BETA-GALACTOSIDASE"/>
    <property type="match status" value="1"/>
</dbReference>
<evidence type="ECO:0000256" key="5">
    <source>
        <dbReference type="ARBA" id="ARBA00011245"/>
    </source>
</evidence>
<dbReference type="GO" id="GO:0004565">
    <property type="term" value="F:beta-galactosidase activity"/>
    <property type="evidence" value="ECO:0007669"/>
    <property type="project" value="UniProtKB-EC"/>
</dbReference>
<comment type="subunit">
    <text evidence="5">Monomer.</text>
</comment>
<dbReference type="PROSITE" id="PS00719">
    <property type="entry name" value="GLYCOSYL_HYDROL_F2_1"/>
    <property type="match status" value="1"/>
</dbReference>
<evidence type="ECO:0000256" key="11">
    <source>
        <dbReference type="ARBA" id="ARBA00032230"/>
    </source>
</evidence>
<dbReference type="InterPro" id="IPR014718">
    <property type="entry name" value="GH-type_carb-bd"/>
</dbReference>
<reference evidence="16" key="1">
    <citation type="submission" date="2017-06" db="EMBL/GenBank/DDBJ databases">
        <authorList>
            <person name="Varghese N."/>
            <person name="Submissions S."/>
        </authorList>
    </citation>
    <scope>NUCLEOTIDE SEQUENCE [LARGE SCALE GENOMIC DNA]</scope>
    <source>
        <strain evidence="16">DSM 28041</strain>
    </source>
</reference>
<organism evidence="15 16">
    <name type="scientific">Hymenobacter mucosus</name>
    <dbReference type="NCBI Taxonomy" id="1411120"/>
    <lineage>
        <taxon>Bacteria</taxon>
        <taxon>Pseudomonadati</taxon>
        <taxon>Bacteroidota</taxon>
        <taxon>Cytophagia</taxon>
        <taxon>Cytophagales</taxon>
        <taxon>Hymenobacteraceae</taxon>
        <taxon>Hymenobacter</taxon>
    </lineage>
</organism>
<keyword evidence="10 12" id="KW-0326">Glycosidase</keyword>
<dbReference type="InterPro" id="IPR008979">
    <property type="entry name" value="Galactose-bd-like_sf"/>
</dbReference>
<dbReference type="InterPro" id="IPR006103">
    <property type="entry name" value="Glyco_hydro_2_cat"/>
</dbReference>
<dbReference type="EMBL" id="FZNS01000007">
    <property type="protein sequence ID" value="SNR80002.1"/>
    <property type="molecule type" value="Genomic_DNA"/>
</dbReference>
<dbReference type="Pfam" id="PF02837">
    <property type="entry name" value="Glyco_hydro_2_N"/>
    <property type="match status" value="1"/>
</dbReference>
<dbReference type="Proteomes" id="UP000198310">
    <property type="component" value="Unassembled WGS sequence"/>
</dbReference>
<evidence type="ECO:0000256" key="3">
    <source>
        <dbReference type="ARBA" id="ARBA00001959"/>
    </source>
</evidence>
<dbReference type="SMART" id="SM01038">
    <property type="entry name" value="Bgal_small_N"/>
    <property type="match status" value="1"/>
</dbReference>
<dbReference type="InterPro" id="IPR023232">
    <property type="entry name" value="Glyco_hydro_2_AS"/>
</dbReference>
<feature type="domain" description="Beta galactosidase small chain/" evidence="14">
    <location>
        <begin position="769"/>
        <end position="1046"/>
    </location>
</feature>
<evidence type="ECO:0000256" key="9">
    <source>
        <dbReference type="ARBA" id="ARBA00022837"/>
    </source>
</evidence>
<keyword evidence="8 12" id="KW-0378">Hydrolase</keyword>
<dbReference type="FunFam" id="3.20.20.80:FF:000018">
    <property type="entry name" value="Beta-galactosidase"/>
    <property type="match status" value="1"/>
</dbReference>
<dbReference type="SUPFAM" id="SSF49785">
    <property type="entry name" value="Galactose-binding domain-like"/>
    <property type="match status" value="1"/>
</dbReference>
<evidence type="ECO:0000259" key="14">
    <source>
        <dbReference type="SMART" id="SM01038"/>
    </source>
</evidence>
<dbReference type="InterPro" id="IPR032312">
    <property type="entry name" value="LacZ_4"/>
</dbReference>